<feature type="compositionally biased region" description="Basic and acidic residues" evidence="10">
    <location>
        <begin position="233"/>
        <end position="259"/>
    </location>
</feature>
<evidence type="ECO:0000256" key="7">
    <source>
        <dbReference type="ARBA" id="ARBA00023274"/>
    </source>
</evidence>
<evidence type="ECO:0000256" key="8">
    <source>
        <dbReference type="ARBA" id="ARBA00025053"/>
    </source>
</evidence>
<evidence type="ECO:0000256" key="4">
    <source>
        <dbReference type="ARBA" id="ARBA00022552"/>
    </source>
</evidence>
<feature type="compositionally biased region" description="Basic and acidic residues" evidence="10">
    <location>
        <begin position="110"/>
        <end position="131"/>
    </location>
</feature>
<gene>
    <name evidence="11" type="primary">RRP36</name>
    <name evidence="11" type="ORF">V5O48_005613</name>
</gene>
<keyword evidence="5" id="KW-0175">Coiled coil</keyword>
<comment type="subunit">
    <text evidence="9">Associates with 90S and pre-40S pre-ribosomal particles.</text>
</comment>
<dbReference type="EMBL" id="JBAHYK010000228">
    <property type="protein sequence ID" value="KAL0576354.1"/>
    <property type="molecule type" value="Genomic_DNA"/>
</dbReference>
<sequence>MSSSISHSTTKTKERPPLSEESDEEDLYDSGDDADAPRISQWVDEDDLEMPTSSSPVAGPSKLSTLKEDLSTLPMGALRHAQRVMKQHESSSESEGSDSSSDTDEEGEHDETVQSHSAREGKQRERKEVGKRSSKHAPMETSSKKPVTRRRTVVDVKVPEVRDPRFLPMTGQLSVEKFQSNYDFLTKSHGTELKTLRENLKRARKLLSNSPRDLRPEREAEVARLELAMKRAESVVNRDRQQHAERTALSKVKKEEQEKRKHGKGQWHMKDSAKKEVLAKARYEALAAEGGQRAVKKAIEKKRKKISQKEKRSRPDGVGGFARSSDPDRPQKRRKVG</sequence>
<dbReference type="Pfam" id="PF06102">
    <property type="entry name" value="RRP36"/>
    <property type="match status" value="1"/>
</dbReference>
<keyword evidence="3 9" id="KW-0690">Ribosome biogenesis</keyword>
<feature type="region of interest" description="Disordered" evidence="10">
    <location>
        <begin position="1"/>
        <end position="156"/>
    </location>
</feature>
<dbReference type="InterPro" id="IPR009292">
    <property type="entry name" value="RRP36"/>
</dbReference>
<name>A0ABR3FLS2_9AGAR</name>
<evidence type="ECO:0000256" key="9">
    <source>
        <dbReference type="RuleBase" id="RU368027"/>
    </source>
</evidence>
<feature type="compositionally biased region" description="Basic residues" evidence="10">
    <location>
        <begin position="294"/>
        <end position="306"/>
    </location>
</feature>
<dbReference type="PANTHER" id="PTHR21738:SF0">
    <property type="entry name" value="RIBOSOMAL RNA PROCESSING PROTEIN 36 HOMOLOG"/>
    <property type="match status" value="1"/>
</dbReference>
<protein>
    <recommendedName>
        <fullName evidence="9">rRNA biogenesis protein RRP36</fullName>
    </recommendedName>
</protein>
<evidence type="ECO:0000256" key="10">
    <source>
        <dbReference type="SAM" id="MobiDB-lite"/>
    </source>
</evidence>
<organism evidence="11 12">
    <name type="scientific">Marasmius crinis-equi</name>
    <dbReference type="NCBI Taxonomy" id="585013"/>
    <lineage>
        <taxon>Eukaryota</taxon>
        <taxon>Fungi</taxon>
        <taxon>Dikarya</taxon>
        <taxon>Basidiomycota</taxon>
        <taxon>Agaricomycotina</taxon>
        <taxon>Agaricomycetes</taxon>
        <taxon>Agaricomycetidae</taxon>
        <taxon>Agaricales</taxon>
        <taxon>Marasmiineae</taxon>
        <taxon>Marasmiaceae</taxon>
        <taxon>Marasmius</taxon>
    </lineage>
</organism>
<evidence type="ECO:0000256" key="1">
    <source>
        <dbReference type="ARBA" id="ARBA00004604"/>
    </source>
</evidence>
<feature type="region of interest" description="Disordered" evidence="10">
    <location>
        <begin position="286"/>
        <end position="337"/>
    </location>
</feature>
<dbReference type="PANTHER" id="PTHR21738">
    <property type="entry name" value="RIBOSOMAL RNA PROCESSING PROTEIN 36 HOMOLOG"/>
    <property type="match status" value="1"/>
</dbReference>
<accession>A0ABR3FLS2</accession>
<feature type="compositionally biased region" description="Acidic residues" evidence="10">
    <location>
        <begin position="20"/>
        <end position="34"/>
    </location>
</feature>
<evidence type="ECO:0000256" key="5">
    <source>
        <dbReference type="ARBA" id="ARBA00023054"/>
    </source>
</evidence>
<feature type="region of interest" description="Disordered" evidence="10">
    <location>
        <begin position="233"/>
        <end position="273"/>
    </location>
</feature>
<evidence type="ECO:0000256" key="6">
    <source>
        <dbReference type="ARBA" id="ARBA00023242"/>
    </source>
</evidence>
<comment type="similarity">
    <text evidence="2 9">Belongs to the RRP36 family.</text>
</comment>
<comment type="caution">
    <text evidence="11">The sequence shown here is derived from an EMBL/GenBank/DDBJ whole genome shotgun (WGS) entry which is preliminary data.</text>
</comment>
<evidence type="ECO:0000256" key="3">
    <source>
        <dbReference type="ARBA" id="ARBA00022517"/>
    </source>
</evidence>
<dbReference type="Proteomes" id="UP001465976">
    <property type="component" value="Unassembled WGS sequence"/>
</dbReference>
<keyword evidence="12" id="KW-1185">Reference proteome</keyword>
<keyword evidence="6 9" id="KW-0539">Nucleus</keyword>
<keyword evidence="4 9" id="KW-0698">rRNA processing</keyword>
<evidence type="ECO:0000256" key="2">
    <source>
        <dbReference type="ARBA" id="ARBA00009418"/>
    </source>
</evidence>
<comment type="subcellular location">
    <subcellularLocation>
        <location evidence="1 9">Nucleus</location>
        <location evidence="1 9">Nucleolus</location>
    </subcellularLocation>
</comment>
<comment type="function">
    <text evidence="8 9">Component of the 90S pre-ribosome involved in the maturation of rRNAs. Required for early cleavages of the pre-RNAs in the 40S ribosomal subunit maturation pathway.</text>
</comment>
<reference evidence="11 12" key="1">
    <citation type="submission" date="2024-02" db="EMBL/GenBank/DDBJ databases">
        <title>A draft genome for the cacao thread blight pathogen Marasmius crinis-equi.</title>
        <authorList>
            <person name="Cohen S.P."/>
            <person name="Baruah I.K."/>
            <person name="Amoako-Attah I."/>
            <person name="Bukari Y."/>
            <person name="Meinhardt L.W."/>
            <person name="Bailey B.A."/>
        </authorList>
    </citation>
    <scope>NUCLEOTIDE SEQUENCE [LARGE SCALE GENOMIC DNA]</scope>
    <source>
        <strain evidence="11 12">GH-76</strain>
    </source>
</reference>
<evidence type="ECO:0000313" key="11">
    <source>
        <dbReference type="EMBL" id="KAL0576354.1"/>
    </source>
</evidence>
<proteinExistence type="inferred from homology"/>
<keyword evidence="7 9" id="KW-0687">Ribonucleoprotein</keyword>
<evidence type="ECO:0000313" key="12">
    <source>
        <dbReference type="Proteomes" id="UP001465976"/>
    </source>
</evidence>